<protein>
    <submittedName>
        <fullName evidence="2">ABC transporter G family member 28-like</fullName>
    </submittedName>
</protein>
<dbReference type="Proteomes" id="UP000250235">
    <property type="component" value="Unassembled WGS sequence"/>
</dbReference>
<evidence type="ECO:0000256" key="1">
    <source>
        <dbReference type="SAM" id="MobiDB-lite"/>
    </source>
</evidence>
<dbReference type="AlphaFoldDB" id="A0A2Z7AGH4"/>
<name>A0A2Z7AGH4_9LAMI</name>
<feature type="compositionally biased region" description="Basic and acidic residues" evidence="1">
    <location>
        <begin position="17"/>
        <end position="33"/>
    </location>
</feature>
<dbReference type="EMBL" id="KV015675">
    <property type="protein sequence ID" value="KZV20400.1"/>
    <property type="molecule type" value="Genomic_DNA"/>
</dbReference>
<feature type="region of interest" description="Disordered" evidence="1">
    <location>
        <begin position="110"/>
        <end position="139"/>
    </location>
</feature>
<feature type="compositionally biased region" description="Polar residues" evidence="1">
    <location>
        <begin position="130"/>
        <end position="139"/>
    </location>
</feature>
<sequence>MEAKDLKIQLNNDTDQLEYRGHASTEQRQENESIHSSTHNTHARSKAVKQAHIRTLVLSYNYHDSGPEQPDLKHNELLERQNPNGRNANRLHKEASFAILFQLTQSQRKRYRKNGLGKRNPALPPLRPSELSTSGNRRR</sequence>
<reference evidence="2 3" key="1">
    <citation type="journal article" date="2015" name="Proc. Natl. Acad. Sci. U.S.A.">
        <title>The resurrection genome of Boea hygrometrica: A blueprint for survival of dehydration.</title>
        <authorList>
            <person name="Xiao L."/>
            <person name="Yang G."/>
            <person name="Zhang L."/>
            <person name="Yang X."/>
            <person name="Zhao S."/>
            <person name="Ji Z."/>
            <person name="Zhou Q."/>
            <person name="Hu M."/>
            <person name="Wang Y."/>
            <person name="Chen M."/>
            <person name="Xu Y."/>
            <person name="Jin H."/>
            <person name="Xiao X."/>
            <person name="Hu G."/>
            <person name="Bao F."/>
            <person name="Hu Y."/>
            <person name="Wan P."/>
            <person name="Li L."/>
            <person name="Deng X."/>
            <person name="Kuang T."/>
            <person name="Xiang C."/>
            <person name="Zhu J.K."/>
            <person name="Oliver M.J."/>
            <person name="He Y."/>
        </authorList>
    </citation>
    <scope>NUCLEOTIDE SEQUENCE [LARGE SCALE GENOMIC DNA]</scope>
    <source>
        <strain evidence="3">cv. XS01</strain>
    </source>
</reference>
<accession>A0A2Z7AGH4</accession>
<evidence type="ECO:0000313" key="2">
    <source>
        <dbReference type="EMBL" id="KZV20400.1"/>
    </source>
</evidence>
<evidence type="ECO:0000313" key="3">
    <source>
        <dbReference type="Proteomes" id="UP000250235"/>
    </source>
</evidence>
<keyword evidence="3" id="KW-1185">Reference proteome</keyword>
<feature type="region of interest" description="Disordered" evidence="1">
    <location>
        <begin position="62"/>
        <end position="91"/>
    </location>
</feature>
<gene>
    <name evidence="2" type="ORF">F511_40772</name>
</gene>
<feature type="region of interest" description="Disordered" evidence="1">
    <location>
        <begin position="1"/>
        <end position="49"/>
    </location>
</feature>
<organism evidence="2 3">
    <name type="scientific">Dorcoceras hygrometricum</name>
    <dbReference type="NCBI Taxonomy" id="472368"/>
    <lineage>
        <taxon>Eukaryota</taxon>
        <taxon>Viridiplantae</taxon>
        <taxon>Streptophyta</taxon>
        <taxon>Embryophyta</taxon>
        <taxon>Tracheophyta</taxon>
        <taxon>Spermatophyta</taxon>
        <taxon>Magnoliopsida</taxon>
        <taxon>eudicotyledons</taxon>
        <taxon>Gunneridae</taxon>
        <taxon>Pentapetalae</taxon>
        <taxon>asterids</taxon>
        <taxon>lamiids</taxon>
        <taxon>Lamiales</taxon>
        <taxon>Gesneriaceae</taxon>
        <taxon>Didymocarpoideae</taxon>
        <taxon>Trichosporeae</taxon>
        <taxon>Loxocarpinae</taxon>
        <taxon>Dorcoceras</taxon>
    </lineage>
</organism>
<feature type="compositionally biased region" description="Basic and acidic residues" evidence="1">
    <location>
        <begin position="70"/>
        <end position="79"/>
    </location>
</feature>
<proteinExistence type="predicted"/>